<keyword evidence="3" id="KW-0520">NAD</keyword>
<dbReference type="InterPro" id="IPR010218">
    <property type="entry name" value="NADH_DH_suC"/>
</dbReference>
<reference evidence="5 6" key="1">
    <citation type="submission" date="2019-05" db="EMBL/GenBank/DDBJ databases">
        <title>The Complete Genome Sequence of the n-alkane-degrading Desulfoglaeba alkanexedens ALDC reveals multiple alkylsuccinate synthase gene clusters.</title>
        <authorList>
            <person name="Callaghan A.V."/>
            <person name="Davidova I.A."/>
            <person name="Duncan K.E."/>
            <person name="Morris B."/>
            <person name="McInerney M.J."/>
        </authorList>
    </citation>
    <scope>NUCLEOTIDE SEQUENCE [LARGE SCALE GENOMIC DNA]</scope>
    <source>
        <strain evidence="5 6">ALDC</strain>
    </source>
</reference>
<keyword evidence="3" id="KW-0874">Quinone</keyword>
<evidence type="ECO:0000256" key="1">
    <source>
        <dbReference type="ARBA" id="ARBA00007569"/>
    </source>
</evidence>
<dbReference type="PANTHER" id="PTHR10884">
    <property type="entry name" value="NADH DEHYDROGENASE UBIQUINONE IRON-SULFUR PROTEIN 3"/>
    <property type="match status" value="1"/>
</dbReference>
<dbReference type="EMBL" id="CP040098">
    <property type="protein sequence ID" value="QCQ20924.1"/>
    <property type="molecule type" value="Genomic_DNA"/>
</dbReference>
<protein>
    <recommendedName>
        <fullName evidence="3">NADH-quinone oxidoreductase subunit C</fullName>
        <ecNumber evidence="3">7.1.1.-</ecNumber>
    </recommendedName>
    <alternativeName>
        <fullName evidence="3">NADH dehydrogenase I subunit C</fullName>
    </alternativeName>
    <alternativeName>
        <fullName evidence="3">NDH-1 subunit C</fullName>
    </alternativeName>
</protein>
<evidence type="ECO:0000313" key="5">
    <source>
        <dbReference type="EMBL" id="QCQ20924.1"/>
    </source>
</evidence>
<dbReference type="GO" id="GO:0050136">
    <property type="term" value="F:NADH dehydrogenase (quinone) (non-electrogenic) activity"/>
    <property type="evidence" value="ECO:0007669"/>
    <property type="project" value="UniProtKB-UniRule"/>
</dbReference>
<sequence>MSTEERGTQIERLIEALPEGSVLGWECHRSQDSLMVERSALLPVMETLKTRFGFRYLIDVTALDFHPATPRFRVVYHLWAHDGNRLLRLKTTPEGNPPAVPSVSSIWATANWHERECFDLFGIVFEGHPNLTRILLPLDWDGHPLRKDYPVEGP</sequence>
<comment type="function">
    <text evidence="3">NDH-1 shuttles electrons from NADH, via FMN and iron-sulfur (Fe-S) centers, to quinones in the respiratory chain. The immediate electron acceptor for the enzyme in this species is believed to be ubiquinone. Couples the redox reaction to proton translocation (for every two electrons transferred, four hydrogen ions are translocated across the cytoplasmic membrane), and thus conserves the redox energy in a proton gradient.</text>
</comment>
<dbReference type="NCBIfam" id="TIGR01961">
    <property type="entry name" value="NuoC_fam"/>
    <property type="match status" value="1"/>
</dbReference>
<dbReference type="GO" id="GO:0048038">
    <property type="term" value="F:quinone binding"/>
    <property type="evidence" value="ECO:0007669"/>
    <property type="project" value="UniProtKB-KW"/>
</dbReference>
<dbReference type="Proteomes" id="UP000298602">
    <property type="component" value="Chromosome"/>
</dbReference>
<dbReference type="InterPro" id="IPR001268">
    <property type="entry name" value="NADH_UbQ_OxRdtase_30kDa_su"/>
</dbReference>
<keyword evidence="3" id="KW-1003">Cell membrane</keyword>
<evidence type="ECO:0000259" key="4">
    <source>
        <dbReference type="Pfam" id="PF00329"/>
    </source>
</evidence>
<dbReference type="RefSeq" id="WP_137422894.1">
    <property type="nucleotide sequence ID" value="NZ_CP040098.1"/>
</dbReference>
<dbReference type="HAMAP" id="MF_01357">
    <property type="entry name" value="NDH1_NuoC"/>
    <property type="match status" value="1"/>
</dbReference>
<keyword evidence="3" id="KW-0830">Ubiquinone</keyword>
<keyword evidence="3" id="KW-0472">Membrane</keyword>
<dbReference type="InterPro" id="IPR037232">
    <property type="entry name" value="NADH_quin_OxRdtase_su_C/D-like"/>
</dbReference>
<evidence type="ECO:0000256" key="3">
    <source>
        <dbReference type="HAMAP-Rule" id="MF_01357"/>
    </source>
</evidence>
<dbReference type="Gene3D" id="3.30.460.80">
    <property type="entry name" value="NADH:ubiquinone oxidoreductase, 30kDa subunit"/>
    <property type="match status" value="1"/>
</dbReference>
<reference evidence="5 6" key="2">
    <citation type="submission" date="2019-05" db="EMBL/GenBank/DDBJ databases">
        <authorList>
            <person name="Suflita J.M."/>
            <person name="Marks C.R."/>
        </authorList>
    </citation>
    <scope>NUCLEOTIDE SEQUENCE [LARGE SCALE GENOMIC DNA]</scope>
    <source>
        <strain evidence="5 6">ALDC</strain>
    </source>
</reference>
<accession>A0A4P8L011</accession>
<keyword evidence="6" id="KW-1185">Reference proteome</keyword>
<dbReference type="GO" id="GO:0005886">
    <property type="term" value="C:plasma membrane"/>
    <property type="evidence" value="ECO:0007669"/>
    <property type="project" value="UniProtKB-SubCell"/>
</dbReference>
<evidence type="ECO:0000256" key="2">
    <source>
        <dbReference type="ARBA" id="ARBA00022448"/>
    </source>
</evidence>
<organism evidence="5 6">
    <name type="scientific">Desulfoglaeba alkanexedens ALDC</name>
    <dbReference type="NCBI Taxonomy" id="980445"/>
    <lineage>
        <taxon>Bacteria</taxon>
        <taxon>Pseudomonadati</taxon>
        <taxon>Thermodesulfobacteriota</taxon>
        <taxon>Syntrophobacteria</taxon>
        <taxon>Syntrophobacterales</taxon>
        <taxon>Syntrophobacteraceae</taxon>
        <taxon>Desulfoglaeba</taxon>
    </lineage>
</organism>
<evidence type="ECO:0000313" key="6">
    <source>
        <dbReference type="Proteomes" id="UP000298602"/>
    </source>
</evidence>
<dbReference type="OrthoDB" id="9803286at2"/>
<dbReference type="GO" id="GO:0008137">
    <property type="term" value="F:NADH dehydrogenase (ubiquinone) activity"/>
    <property type="evidence" value="ECO:0007669"/>
    <property type="project" value="InterPro"/>
</dbReference>
<dbReference type="EC" id="7.1.1.-" evidence="3"/>
<dbReference type="AlphaFoldDB" id="A0A4P8L011"/>
<comment type="catalytic activity">
    <reaction evidence="3">
        <text>a quinone + NADH + 5 H(+)(in) = a quinol + NAD(+) + 4 H(+)(out)</text>
        <dbReference type="Rhea" id="RHEA:57888"/>
        <dbReference type="ChEBI" id="CHEBI:15378"/>
        <dbReference type="ChEBI" id="CHEBI:24646"/>
        <dbReference type="ChEBI" id="CHEBI:57540"/>
        <dbReference type="ChEBI" id="CHEBI:57945"/>
        <dbReference type="ChEBI" id="CHEBI:132124"/>
    </reaction>
</comment>
<keyword evidence="3" id="KW-1278">Translocase</keyword>
<keyword evidence="2 3" id="KW-0813">Transport</keyword>
<comment type="subcellular location">
    <subcellularLocation>
        <location evidence="3">Cell membrane</location>
        <topology evidence="3">Peripheral membrane protein</topology>
        <orientation evidence="3">Cytoplasmic side</orientation>
    </subcellularLocation>
</comment>
<comment type="similarity">
    <text evidence="1 3">Belongs to the complex I 30 kDa subunit family.</text>
</comment>
<dbReference type="PANTHER" id="PTHR10884:SF14">
    <property type="entry name" value="NADH DEHYDROGENASE [UBIQUINONE] IRON-SULFUR PROTEIN 3, MITOCHONDRIAL"/>
    <property type="match status" value="1"/>
</dbReference>
<comment type="subunit">
    <text evidence="3">NDH-1 is composed of 14 different subunits. Subunits NuoB, C, D, E, F, and G constitute the peripheral sector of the complex.</text>
</comment>
<proteinExistence type="inferred from homology"/>
<dbReference type="SUPFAM" id="SSF143243">
    <property type="entry name" value="Nqo5-like"/>
    <property type="match status" value="1"/>
</dbReference>
<name>A0A4P8L011_9BACT</name>
<dbReference type="Pfam" id="PF00329">
    <property type="entry name" value="Complex1_30kDa"/>
    <property type="match status" value="1"/>
</dbReference>
<gene>
    <name evidence="3" type="primary">nuoC</name>
    <name evidence="5" type="ORF">FDQ92_01145</name>
</gene>
<feature type="domain" description="NADH:ubiquinone oxidoreductase 30kDa subunit" evidence="4">
    <location>
        <begin position="35"/>
        <end position="153"/>
    </location>
</feature>
<dbReference type="KEGG" id="dax:FDQ92_01145"/>